<accession>A0A231GXC0</accession>
<dbReference type="InterPro" id="IPR002938">
    <property type="entry name" value="FAD-bd"/>
</dbReference>
<evidence type="ECO:0000256" key="2">
    <source>
        <dbReference type="ARBA" id="ARBA00023027"/>
    </source>
</evidence>
<keyword evidence="5" id="KW-1185">Reference proteome</keyword>
<comment type="caution">
    <text evidence="4">The sequence shown here is derived from an EMBL/GenBank/DDBJ whole genome shotgun (WGS) entry which is preliminary data.</text>
</comment>
<reference evidence="4 5" key="1">
    <citation type="submission" date="2017-07" db="EMBL/GenBank/DDBJ databases">
        <title>First draft Genome Sequence of Nocardia cerradoensis isolated from human infection.</title>
        <authorList>
            <person name="Carrasco G."/>
        </authorList>
    </citation>
    <scope>NUCLEOTIDE SEQUENCE [LARGE SCALE GENOMIC DNA]</scope>
    <source>
        <strain evidence="4 5">CNM20130759</strain>
    </source>
</reference>
<dbReference type="Proteomes" id="UP000215506">
    <property type="component" value="Unassembled WGS sequence"/>
</dbReference>
<organism evidence="4 5">
    <name type="scientific">Nocardia cerradoensis</name>
    <dbReference type="NCBI Taxonomy" id="85688"/>
    <lineage>
        <taxon>Bacteria</taxon>
        <taxon>Bacillati</taxon>
        <taxon>Actinomycetota</taxon>
        <taxon>Actinomycetes</taxon>
        <taxon>Mycobacteriales</taxon>
        <taxon>Nocardiaceae</taxon>
        <taxon>Nocardia</taxon>
    </lineage>
</organism>
<protein>
    <submittedName>
        <fullName evidence="4">6-hydroxy-3-succinoylpyridine 3-monooxygenase HspB</fullName>
        <ecNumber evidence="4">1.14.13.163</ecNumber>
    </submittedName>
</protein>
<sequence>MNDVQVVVAGADLTGLTTALGLARAGIDVLVADTGCDGIAAAHCAHDWSVLPGLDRLGVLDDALRTGFTSARWCLRVLRTGERIDFDLGALAPVTPFPFTLHIEQAALCRILVRHLAAQPSVRVLRDVRLSEITRYGDGVELAFDDATGAHRLRADWVVGSDGARSAVRRGLGLGFPGYTWPERCVTAVVEADFARQGYAATTLQVDARFGAVVQRADDNCWRYTFAEPSTLPEAGVADRLSNALRNVLGDAPARILENRCARKHQRTAPTYRLGRVLLAGEAAHVTNRMTGHSPMTAFFDAFHLIDALSAVVTGQAGDIVLDEYARDRKRVFDDHAAPMSAARHHLISQISARRELETELAYYRSAAAHPDDLRDLMLLSRDLEGRSPMKETKN</sequence>
<feature type="domain" description="FAD-binding" evidence="3">
    <location>
        <begin position="3"/>
        <end position="333"/>
    </location>
</feature>
<dbReference type="Gene3D" id="3.50.50.60">
    <property type="entry name" value="FAD/NAD(P)-binding domain"/>
    <property type="match status" value="1"/>
</dbReference>
<dbReference type="AlphaFoldDB" id="A0A231GXC0"/>
<dbReference type="PANTHER" id="PTHR43476:SF4">
    <property type="entry name" value="BLR0106 PROTEIN"/>
    <property type="match status" value="1"/>
</dbReference>
<dbReference type="InterPro" id="IPR036188">
    <property type="entry name" value="FAD/NAD-bd_sf"/>
</dbReference>
<keyword evidence="2" id="KW-0520">NAD</keyword>
<dbReference type="EMBL" id="NGAF01000021">
    <property type="protein sequence ID" value="OXR41249.1"/>
    <property type="molecule type" value="Genomic_DNA"/>
</dbReference>
<keyword evidence="4" id="KW-0503">Monooxygenase</keyword>
<dbReference type="SUPFAM" id="SSF51905">
    <property type="entry name" value="FAD/NAD(P)-binding domain"/>
    <property type="match status" value="1"/>
</dbReference>
<dbReference type="RefSeq" id="WP_094027686.1">
    <property type="nucleotide sequence ID" value="NZ_NGAF01000021.1"/>
</dbReference>
<dbReference type="Pfam" id="PF01494">
    <property type="entry name" value="FAD_binding_3"/>
    <property type="match status" value="1"/>
</dbReference>
<dbReference type="InterPro" id="IPR050631">
    <property type="entry name" value="PheA/TfdB_FAD_monoxygenase"/>
</dbReference>
<dbReference type="GO" id="GO:0004497">
    <property type="term" value="F:monooxygenase activity"/>
    <property type="evidence" value="ECO:0007669"/>
    <property type="project" value="UniProtKB-KW"/>
</dbReference>
<evidence type="ECO:0000313" key="5">
    <source>
        <dbReference type="Proteomes" id="UP000215506"/>
    </source>
</evidence>
<dbReference type="Gene3D" id="3.30.70.2450">
    <property type="match status" value="1"/>
</dbReference>
<dbReference type="PRINTS" id="PR00420">
    <property type="entry name" value="RNGMNOXGNASE"/>
</dbReference>
<evidence type="ECO:0000313" key="4">
    <source>
        <dbReference type="EMBL" id="OXR41249.1"/>
    </source>
</evidence>
<evidence type="ECO:0000256" key="1">
    <source>
        <dbReference type="ARBA" id="ARBA00023002"/>
    </source>
</evidence>
<name>A0A231GXC0_9NOCA</name>
<dbReference type="GO" id="GO:0071949">
    <property type="term" value="F:FAD binding"/>
    <property type="evidence" value="ECO:0007669"/>
    <property type="project" value="InterPro"/>
</dbReference>
<dbReference type="EC" id="1.14.13.163" evidence="4"/>
<dbReference type="PANTHER" id="PTHR43476">
    <property type="entry name" value="3-(3-HYDROXY-PHENYL)PROPIONATE/3-HYDROXYCINNAMIC ACID HYDROXYLASE"/>
    <property type="match status" value="1"/>
</dbReference>
<gene>
    <name evidence="4" type="primary">hspB</name>
    <name evidence="4" type="ORF">B7C42_06647</name>
</gene>
<proteinExistence type="predicted"/>
<keyword evidence="1 4" id="KW-0560">Oxidoreductase</keyword>
<evidence type="ECO:0000259" key="3">
    <source>
        <dbReference type="Pfam" id="PF01494"/>
    </source>
</evidence>